<dbReference type="Proteomes" id="UP000274593">
    <property type="component" value="Chromosome"/>
</dbReference>
<dbReference type="AlphaFoldDB" id="A0A3Q8RPH9"/>
<protein>
    <submittedName>
        <fullName evidence="1">Transcriptional regulator</fullName>
    </submittedName>
</protein>
<dbReference type="InterPro" id="IPR010982">
    <property type="entry name" value="Lambda_DNA-bd_dom_sf"/>
</dbReference>
<dbReference type="EMBL" id="CP032548">
    <property type="protein sequence ID" value="AZJ36397.1"/>
    <property type="molecule type" value="Genomic_DNA"/>
</dbReference>
<evidence type="ECO:0000313" key="2">
    <source>
        <dbReference type="Proteomes" id="UP000274593"/>
    </source>
</evidence>
<accession>A0A3Q8RPH9</accession>
<dbReference type="RefSeq" id="WP_125068153.1">
    <property type="nucleotide sequence ID" value="NZ_CP032548.1"/>
</dbReference>
<sequence>MADINKIICNYISLHWMSKYKSVRAFALDHYIDEKTARKIKRKEGYRIPVSTLKKMCDAKEISLSNFFSIVEKD</sequence>
<dbReference type="GO" id="GO:0003677">
    <property type="term" value="F:DNA binding"/>
    <property type="evidence" value="ECO:0007669"/>
    <property type="project" value="InterPro"/>
</dbReference>
<reference evidence="1 2" key="1">
    <citation type="submission" date="2018-09" db="EMBL/GenBank/DDBJ databases">
        <title>Insights into the microbiota of Asian seabass (Lates calcarifer) with tenacibaculosis symptoms and description of sp. nov. Tenacibaculum singaporense.</title>
        <authorList>
            <person name="Miyake S."/>
            <person name="Soh M."/>
            <person name="Azman M.N."/>
            <person name="Ngoh S.Y."/>
            <person name="Orban L."/>
        </authorList>
    </citation>
    <scope>NUCLEOTIDE SEQUENCE [LARGE SCALE GENOMIC DNA]</scope>
    <source>
        <strain evidence="1 2">DSM 106434</strain>
    </source>
</reference>
<evidence type="ECO:0000313" key="1">
    <source>
        <dbReference type="EMBL" id="AZJ36397.1"/>
    </source>
</evidence>
<keyword evidence="2" id="KW-1185">Reference proteome</keyword>
<dbReference type="Gene3D" id="1.10.260.40">
    <property type="entry name" value="lambda repressor-like DNA-binding domains"/>
    <property type="match status" value="1"/>
</dbReference>
<organism evidence="1 2">
    <name type="scientific">Tenacibaculum singaporense</name>
    <dbReference type="NCBI Taxonomy" id="2358479"/>
    <lineage>
        <taxon>Bacteria</taxon>
        <taxon>Pseudomonadati</taxon>
        <taxon>Bacteroidota</taxon>
        <taxon>Flavobacteriia</taxon>
        <taxon>Flavobacteriales</taxon>
        <taxon>Flavobacteriaceae</taxon>
        <taxon>Tenacibaculum</taxon>
    </lineage>
</organism>
<gene>
    <name evidence="1" type="ORF">D6T69_13005</name>
</gene>
<proteinExistence type="predicted"/>
<name>A0A3Q8RPH9_9FLAO</name>
<dbReference type="KEGG" id="tsig:D6T69_13005"/>